<feature type="compositionally biased region" description="Basic and acidic residues" evidence="2">
    <location>
        <begin position="465"/>
        <end position="501"/>
    </location>
</feature>
<feature type="region of interest" description="Disordered" evidence="2">
    <location>
        <begin position="426"/>
        <end position="649"/>
    </location>
</feature>
<feature type="region of interest" description="Disordered" evidence="2">
    <location>
        <begin position="127"/>
        <end position="170"/>
    </location>
</feature>
<evidence type="ECO:0000259" key="5">
    <source>
        <dbReference type="Pfam" id="PF07564"/>
    </source>
</evidence>
<geneLocation type="plasmid" evidence="7">
    <name>pmp19 dat561 dna</name>
</geneLocation>
<feature type="compositionally biased region" description="Basic and acidic residues" evidence="2">
    <location>
        <begin position="429"/>
        <end position="457"/>
    </location>
</feature>
<feature type="compositionally biased region" description="Polar residues" evidence="2">
    <location>
        <begin position="158"/>
        <end position="170"/>
    </location>
</feature>
<feature type="non-terminal residue" evidence="6">
    <location>
        <position position="649"/>
    </location>
</feature>
<sequence>MYKAKKHWVIAPIIFLGIASMSMVGNTYAEANSSKTEVSISNSENHKGSLQVPDDKKMNTINSETYVQKNEEASQKLLMFKQEKKKQLKQIIGLTDEQIRIFTSSIDEATTEATIKAIIDDAEKQATENNKEKIKLSEKTKNENDQARKQEDAKQKIESQVTASQSTKVGNNLNENIRINNFSNANPEYSHDEFDPSKEGGRVLPTIGLNPPVIKSLGYKADKLYIKLSHSSGEKFNEVNKVYSVDITFGSEVLPQFKNYGQYYDIGYDETRDEYYIQVTGRLAEILNNPQNINENSKFTFVVIYRAIDRINIIKSQPVTVKLTNKDVLEYNLSEVADRINNEIENDNSLTTEEKAEQKEKVKQEFEKGKNNILNSTNDAEANNKYNEAVINIERAHTTGTAKKIAKAEIDAEAKKVKDEIDTDGTLTAEEKEKQKAGVDQEAEKARGAIDGAKDIDGVNQGKADGIKAIDDQHKPGDPVDNRKEQAKADIDAEAKKVKDEIDTDGTLTAEEKEKQKAGVDQEAEKAKGAIDGAKDIDGVNQGKADGIKAIDDQHKPGDPVDNRKEQAKADIDKEAKKVKDEIDTDGTLTAKEKEKQKAGVDQEAEKAKGAIDGAKDIDGVNQGKADGIKAIDDQHKPGDPVDNRKEQA</sequence>
<organism evidence="6 7">
    <name type="scientific">Melissococcus plutonius</name>
    <dbReference type="NCBI Taxonomy" id="33970"/>
    <lineage>
        <taxon>Bacteria</taxon>
        <taxon>Bacillati</taxon>
        <taxon>Bacillota</taxon>
        <taxon>Bacilli</taxon>
        <taxon>Lactobacillales</taxon>
        <taxon>Enterococcaceae</taxon>
        <taxon>Melissococcus</taxon>
    </lineage>
</organism>
<feature type="domain" description="DUF1542" evidence="5">
    <location>
        <begin position="565"/>
        <end position="635"/>
    </location>
</feature>
<dbReference type="EMBL" id="AP018494">
    <property type="protein sequence ID" value="BBC61869.1"/>
    <property type="molecule type" value="Genomic_DNA"/>
</dbReference>
<feature type="compositionally biased region" description="Basic and acidic residues" evidence="2">
    <location>
        <begin position="510"/>
        <end position="538"/>
    </location>
</feature>
<dbReference type="InterPro" id="IPR002988">
    <property type="entry name" value="GA_module"/>
</dbReference>
<feature type="domain" description="DUF1542" evidence="5">
    <location>
        <begin position="403"/>
        <end position="473"/>
    </location>
</feature>
<evidence type="ECO:0000256" key="3">
    <source>
        <dbReference type="SAM" id="SignalP"/>
    </source>
</evidence>
<dbReference type="Proteomes" id="UP000269226">
    <property type="component" value="Plasmid pMP19"/>
</dbReference>
<keyword evidence="6" id="KW-0614">Plasmid</keyword>
<dbReference type="Pfam" id="PF19258">
    <property type="entry name" value="KxYKxGKxW_sig"/>
    <property type="match status" value="1"/>
</dbReference>
<dbReference type="InterPro" id="IPR011439">
    <property type="entry name" value="DUF1542"/>
</dbReference>
<proteinExistence type="predicted"/>
<keyword evidence="1 3" id="KW-0732">Signal</keyword>
<dbReference type="NCBIfam" id="TIGR03715">
    <property type="entry name" value="KxYKxGKxW"/>
    <property type="match status" value="1"/>
</dbReference>
<feature type="compositionally biased region" description="Basic and acidic residues" evidence="2">
    <location>
        <begin position="127"/>
        <end position="157"/>
    </location>
</feature>
<dbReference type="AlphaFoldDB" id="A0A2Z5Y4W8"/>
<evidence type="ECO:0000256" key="1">
    <source>
        <dbReference type="ARBA" id="ARBA00022729"/>
    </source>
</evidence>
<name>A0A2Z5Y4W8_9ENTE</name>
<feature type="compositionally biased region" description="Basic and acidic residues" evidence="2">
    <location>
        <begin position="591"/>
        <end position="619"/>
    </location>
</feature>
<gene>
    <name evidence="6" type="ORF">DAT561_p0007</name>
</gene>
<protein>
    <recommendedName>
        <fullName evidence="8">DUF1542 domain-containing protein</fullName>
    </recommendedName>
</protein>
<reference evidence="6 7" key="1">
    <citation type="submission" date="2018-01" db="EMBL/GenBank/DDBJ databases">
        <title>Whole genome sequence of Melissococcus plutonius DAT561.</title>
        <authorList>
            <person name="Okumura K."/>
            <person name="Takamatsu D."/>
            <person name="Okura M."/>
        </authorList>
    </citation>
    <scope>NUCLEOTIDE SEQUENCE [LARGE SCALE GENOMIC DNA]</scope>
    <source>
        <strain evidence="6 7">DAT561</strain>
        <plasmid evidence="7">pmp19 dat561 dna</plasmid>
    </source>
</reference>
<feature type="signal peptide" evidence="3">
    <location>
        <begin position="1"/>
        <end position="31"/>
    </location>
</feature>
<feature type="chain" id="PRO_5016402665" description="DUF1542 domain-containing protein" evidence="3">
    <location>
        <begin position="32"/>
        <end position="649"/>
    </location>
</feature>
<evidence type="ECO:0000256" key="2">
    <source>
        <dbReference type="SAM" id="MobiDB-lite"/>
    </source>
</evidence>
<evidence type="ECO:0000313" key="7">
    <source>
        <dbReference type="Proteomes" id="UP000269226"/>
    </source>
</evidence>
<evidence type="ECO:0000259" key="4">
    <source>
        <dbReference type="Pfam" id="PF01468"/>
    </source>
</evidence>
<evidence type="ECO:0000313" key="6">
    <source>
        <dbReference type="EMBL" id="BBC61869.1"/>
    </source>
</evidence>
<feature type="domain" description="DUF1542" evidence="5">
    <location>
        <begin position="333"/>
        <end position="397"/>
    </location>
</feature>
<dbReference type="Pfam" id="PF07564">
    <property type="entry name" value="DUF1542"/>
    <property type="match status" value="4"/>
</dbReference>
<feature type="domain" description="DUF1542" evidence="5">
    <location>
        <begin position="484"/>
        <end position="554"/>
    </location>
</feature>
<dbReference type="Pfam" id="PF01468">
    <property type="entry name" value="GA"/>
    <property type="match status" value="1"/>
</dbReference>
<dbReference type="InterPro" id="IPR022263">
    <property type="entry name" value="KxYKxGKxW"/>
</dbReference>
<feature type="compositionally biased region" description="Basic and acidic residues" evidence="2">
    <location>
        <begin position="546"/>
        <end position="582"/>
    </location>
</feature>
<feature type="compositionally biased region" description="Basic and acidic residues" evidence="2">
    <location>
        <begin position="627"/>
        <end position="649"/>
    </location>
</feature>
<accession>A0A2Z5Y4W8</accession>
<evidence type="ECO:0008006" key="8">
    <source>
        <dbReference type="Google" id="ProtNLM"/>
    </source>
</evidence>
<feature type="domain" description="Protein G-related albumin-binding (GA) module" evidence="4">
    <location>
        <begin position="80"/>
        <end position="127"/>
    </location>
</feature>